<dbReference type="InterPro" id="IPR001638">
    <property type="entry name" value="Solute-binding_3/MltF_N"/>
</dbReference>
<evidence type="ECO:0000256" key="1">
    <source>
        <dbReference type="ARBA" id="ARBA00004196"/>
    </source>
</evidence>
<evidence type="ECO:0000259" key="6">
    <source>
        <dbReference type="SMART" id="SM00062"/>
    </source>
</evidence>
<dbReference type="Gene3D" id="3.40.190.10">
    <property type="entry name" value="Periplasmic binding protein-like II"/>
    <property type="match status" value="2"/>
</dbReference>
<feature type="chain" id="PRO_5046650604" evidence="5">
    <location>
        <begin position="33"/>
        <end position="335"/>
    </location>
</feature>
<dbReference type="SMART" id="SM00062">
    <property type="entry name" value="PBPb"/>
    <property type="match status" value="1"/>
</dbReference>
<keyword evidence="3 5" id="KW-0732">Signal</keyword>
<proteinExistence type="inferred from homology"/>
<evidence type="ECO:0000313" key="7">
    <source>
        <dbReference type="EMBL" id="GAA3713620.1"/>
    </source>
</evidence>
<dbReference type="PANTHER" id="PTHR35936:SF17">
    <property type="entry name" value="ARGININE-BINDING EXTRACELLULAR PROTEIN ARTP"/>
    <property type="match status" value="1"/>
</dbReference>
<sequence length="335" mass="34499">MPAQDRTRPRAPRPRALLALTGAAALLLPALASCGEGPAGSGPGAGGAAGAASPAPTGDVLAAVGKKPALTKLLPAEIRARGTLRIASSVGAPPSAYFPDASAKQPVGLDIDIADAAAKVLGVRLVRQEAGFDAILPALGSGKYDLGTGNFGVTDERRRTIDFVTYINDGQGFAVSKQNTGQKKITSLLQLCGKNVGVGAGTTFEATLNARKAQCGRAGKKPYQVKVYSDNGSALTSLQQGRIDITMSTINGLRYQASQPAAGVRFLGEFQRLDVGFALKKGSPLAKPLKAAVDELIADGTYARILDKWGVRGSAIRHSQISPPELAAEHPAAAR</sequence>
<feature type="domain" description="Solute-binding protein family 3/N-terminal" evidence="6">
    <location>
        <begin position="83"/>
        <end position="313"/>
    </location>
</feature>
<dbReference type="Pfam" id="PF00497">
    <property type="entry name" value="SBP_bac_3"/>
    <property type="match status" value="1"/>
</dbReference>
<dbReference type="PROSITE" id="PS51257">
    <property type="entry name" value="PROKAR_LIPOPROTEIN"/>
    <property type="match status" value="1"/>
</dbReference>
<evidence type="ECO:0000256" key="3">
    <source>
        <dbReference type="ARBA" id="ARBA00022729"/>
    </source>
</evidence>
<evidence type="ECO:0000256" key="4">
    <source>
        <dbReference type="RuleBase" id="RU003744"/>
    </source>
</evidence>
<dbReference type="Proteomes" id="UP001499884">
    <property type="component" value="Unassembled WGS sequence"/>
</dbReference>
<dbReference type="RefSeq" id="WP_345641461.1">
    <property type="nucleotide sequence ID" value="NZ_BAABEP010000003.1"/>
</dbReference>
<organism evidence="7 8">
    <name type="scientific">Streptomyces tremellae</name>
    <dbReference type="NCBI Taxonomy" id="1124239"/>
    <lineage>
        <taxon>Bacteria</taxon>
        <taxon>Bacillati</taxon>
        <taxon>Actinomycetota</taxon>
        <taxon>Actinomycetes</taxon>
        <taxon>Kitasatosporales</taxon>
        <taxon>Streptomycetaceae</taxon>
        <taxon>Streptomyces</taxon>
    </lineage>
</organism>
<evidence type="ECO:0000256" key="5">
    <source>
        <dbReference type="SAM" id="SignalP"/>
    </source>
</evidence>
<comment type="caution">
    <text evidence="7">The sequence shown here is derived from an EMBL/GenBank/DDBJ whole genome shotgun (WGS) entry which is preliminary data.</text>
</comment>
<dbReference type="PANTHER" id="PTHR35936">
    <property type="entry name" value="MEMBRANE-BOUND LYTIC MUREIN TRANSGLYCOSYLASE F"/>
    <property type="match status" value="1"/>
</dbReference>
<feature type="signal peptide" evidence="5">
    <location>
        <begin position="1"/>
        <end position="32"/>
    </location>
</feature>
<protein>
    <submittedName>
        <fullName evidence="7">ABC transporter substrate-binding protein</fullName>
    </submittedName>
</protein>
<accession>A0ABP7E300</accession>
<dbReference type="PROSITE" id="PS01039">
    <property type="entry name" value="SBP_BACTERIAL_3"/>
    <property type="match status" value="1"/>
</dbReference>
<dbReference type="EMBL" id="BAABEP010000003">
    <property type="protein sequence ID" value="GAA3713620.1"/>
    <property type="molecule type" value="Genomic_DNA"/>
</dbReference>
<reference evidence="8" key="1">
    <citation type="journal article" date="2019" name="Int. J. Syst. Evol. Microbiol.">
        <title>The Global Catalogue of Microorganisms (GCM) 10K type strain sequencing project: providing services to taxonomists for standard genome sequencing and annotation.</title>
        <authorList>
            <consortium name="The Broad Institute Genomics Platform"/>
            <consortium name="The Broad Institute Genome Sequencing Center for Infectious Disease"/>
            <person name="Wu L."/>
            <person name="Ma J."/>
        </authorList>
    </citation>
    <scope>NUCLEOTIDE SEQUENCE [LARGE SCALE GENOMIC DNA]</scope>
    <source>
        <strain evidence="8">JCM 30846</strain>
    </source>
</reference>
<dbReference type="CDD" id="cd01004">
    <property type="entry name" value="PBP2_MidA_like"/>
    <property type="match status" value="1"/>
</dbReference>
<name>A0ABP7E300_9ACTN</name>
<comment type="similarity">
    <text evidence="2 4">Belongs to the bacterial solute-binding protein 3 family.</text>
</comment>
<evidence type="ECO:0000313" key="8">
    <source>
        <dbReference type="Proteomes" id="UP001499884"/>
    </source>
</evidence>
<dbReference type="SUPFAM" id="SSF53850">
    <property type="entry name" value="Periplasmic binding protein-like II"/>
    <property type="match status" value="1"/>
</dbReference>
<evidence type="ECO:0000256" key="2">
    <source>
        <dbReference type="ARBA" id="ARBA00010333"/>
    </source>
</evidence>
<dbReference type="InterPro" id="IPR018313">
    <property type="entry name" value="SBP_3_CS"/>
</dbReference>
<keyword evidence="8" id="KW-1185">Reference proteome</keyword>
<comment type="subcellular location">
    <subcellularLocation>
        <location evidence="1">Cell envelope</location>
    </subcellularLocation>
</comment>
<gene>
    <name evidence="7" type="ORF">GCM10023082_09210</name>
</gene>